<feature type="domain" description="N-acetyltransferase" evidence="1">
    <location>
        <begin position="51"/>
        <end position="203"/>
    </location>
</feature>
<dbReference type="CDD" id="cd04301">
    <property type="entry name" value="NAT_SF"/>
    <property type="match status" value="1"/>
</dbReference>
<dbReference type="AlphaFoldDB" id="A0A0B8ZPW9"/>
<reference evidence="2 3" key="1">
    <citation type="submission" date="2014-10" db="EMBL/GenBank/DDBJ databases">
        <title>Draft genome sequence of Novosphingobium subterraneum DSM 12447.</title>
        <authorList>
            <person name="Gan H.M."/>
            <person name="Gan H.Y."/>
            <person name="Savka M.A."/>
        </authorList>
    </citation>
    <scope>NUCLEOTIDE SEQUENCE [LARGE SCALE GENOMIC DNA]</scope>
    <source>
        <strain evidence="2 3">DSM 12447</strain>
    </source>
</reference>
<dbReference type="SUPFAM" id="SSF55729">
    <property type="entry name" value="Acyl-CoA N-acyltransferases (Nat)"/>
    <property type="match status" value="1"/>
</dbReference>
<evidence type="ECO:0000313" key="2">
    <source>
        <dbReference type="EMBL" id="KHS48231.1"/>
    </source>
</evidence>
<organism evidence="2 3">
    <name type="scientific">Novosphingobium subterraneum</name>
    <dbReference type="NCBI Taxonomy" id="48936"/>
    <lineage>
        <taxon>Bacteria</taxon>
        <taxon>Pseudomonadati</taxon>
        <taxon>Pseudomonadota</taxon>
        <taxon>Alphaproteobacteria</taxon>
        <taxon>Sphingomonadales</taxon>
        <taxon>Sphingomonadaceae</taxon>
        <taxon>Novosphingobium</taxon>
    </lineage>
</organism>
<keyword evidence="3" id="KW-1185">Reference proteome</keyword>
<gene>
    <name evidence="2" type="ORF">NJ75_01420</name>
</gene>
<evidence type="ECO:0000259" key="1">
    <source>
        <dbReference type="PROSITE" id="PS51186"/>
    </source>
</evidence>
<proteinExistence type="predicted"/>
<accession>A0A0B8ZPW9</accession>
<evidence type="ECO:0000313" key="3">
    <source>
        <dbReference type="Proteomes" id="UP000031338"/>
    </source>
</evidence>
<protein>
    <submittedName>
        <fullName evidence="2">Acetyltransferase-like protein</fullName>
    </submittedName>
</protein>
<keyword evidence="2" id="KW-0808">Transferase</keyword>
<dbReference type="InterPro" id="IPR016181">
    <property type="entry name" value="Acyl_CoA_acyltransferase"/>
</dbReference>
<dbReference type="PATRIC" id="fig|48936.3.peg.1421"/>
<name>A0A0B8ZPW9_9SPHN</name>
<dbReference type="InterPro" id="IPR000182">
    <property type="entry name" value="GNAT_dom"/>
</dbReference>
<dbReference type="EMBL" id="JRVC01000005">
    <property type="protein sequence ID" value="KHS48231.1"/>
    <property type="molecule type" value="Genomic_DNA"/>
</dbReference>
<dbReference type="PROSITE" id="PS51186">
    <property type="entry name" value="GNAT"/>
    <property type="match status" value="1"/>
</dbReference>
<dbReference type="Proteomes" id="UP000031338">
    <property type="component" value="Unassembled WGS sequence"/>
</dbReference>
<dbReference type="Gene3D" id="3.40.630.30">
    <property type="match status" value="1"/>
</dbReference>
<sequence>MIFPKQRLQFLHPENRCASAPFLQTCSMWPWGLSARIPPAFAGPKKAPPLSKIIPLADVDPALIEQLLDAAFEPTRHQRTAYKVREGMEWLPNLSFAALDDEDMLAGTIQCWPVALTDDSGRMHPMIMVGPVAVMPHLQGEGFGKALMTAALTAIDPRAPLPQVLIGDPEYYERFFGFSNAQTGGWRLPGPYEQHRLLCRTANPAVLPQEGMLGPWRR</sequence>
<dbReference type="GO" id="GO:0016747">
    <property type="term" value="F:acyltransferase activity, transferring groups other than amino-acyl groups"/>
    <property type="evidence" value="ECO:0007669"/>
    <property type="project" value="InterPro"/>
</dbReference>
<dbReference type="STRING" id="48936.NJ75_01420"/>
<comment type="caution">
    <text evidence="2">The sequence shown here is derived from an EMBL/GenBank/DDBJ whole genome shotgun (WGS) entry which is preliminary data.</text>
</comment>
<dbReference type="Pfam" id="PF13527">
    <property type="entry name" value="Acetyltransf_9"/>
    <property type="match status" value="1"/>
</dbReference>